<dbReference type="InterPro" id="IPR002372">
    <property type="entry name" value="PQQ_rpt_dom"/>
</dbReference>
<proteinExistence type="predicted"/>
<dbReference type="KEGG" id="rul:UC8_43630"/>
<sequence length="439" mass="47824" precursor="true">MRAPTRCFAAALVFTVIAVACLPTFLVPNPSFAAEPAEITDTPTFADTDWPWWRGPQRDGVAAPQDPPTSWSETENVVWRQPVPGRGHGSLTLLGDCVYLAAADREQQFQSVLCLDRASGKERWQTQVHRGGLQTAKMAKANSKASFASSTVATDGTRLFINFVNDDAMWTTALDLAGEILWQRKICDYVIHQGYGASPTVYHNLVIVAADNKGGGAIAGLDRGTGEIVWRRERPQKPNYTSPIILQAAGREQLVFSGCDLVTSLDPLTGKEIWEVEGATTECVTSVVTDGQHVFTSGGYPKNHIAAVAADGSGEVIWETNTRAYVPSLLHRNGYLFAVLDEGIATCIRAEDGETMWKSRLGGTFSASPVLVGDRIYATNEEGETYIFTASSEAFEQLGENKLGESVFATPVFAGDQIFMRIARQEDGRRQEYVVCIGE</sequence>
<dbReference type="OrthoDB" id="244732at2"/>
<dbReference type="Gene3D" id="2.40.10.480">
    <property type="match status" value="1"/>
</dbReference>
<dbReference type="SUPFAM" id="SSF50998">
    <property type="entry name" value="Quinoprotein alcohol dehydrogenase-like"/>
    <property type="match status" value="1"/>
</dbReference>
<keyword evidence="4" id="KW-1185">Reference proteome</keyword>
<organism evidence="3 4">
    <name type="scientific">Roseimaritima ulvae</name>
    <dbReference type="NCBI Taxonomy" id="980254"/>
    <lineage>
        <taxon>Bacteria</taxon>
        <taxon>Pseudomonadati</taxon>
        <taxon>Planctomycetota</taxon>
        <taxon>Planctomycetia</taxon>
        <taxon>Pirellulales</taxon>
        <taxon>Pirellulaceae</taxon>
        <taxon>Roseimaritima</taxon>
    </lineage>
</organism>
<dbReference type="EMBL" id="CP042914">
    <property type="protein sequence ID" value="QEG42329.1"/>
    <property type="molecule type" value="Genomic_DNA"/>
</dbReference>
<feature type="signal peptide" evidence="1">
    <location>
        <begin position="1"/>
        <end position="33"/>
    </location>
</feature>
<dbReference type="SMART" id="SM00564">
    <property type="entry name" value="PQQ"/>
    <property type="match status" value="4"/>
</dbReference>
<name>A0A5B9QWP3_9BACT</name>
<dbReference type="AlphaFoldDB" id="A0A5B9QWP3"/>
<feature type="domain" description="Pyrrolo-quinoline quinone repeat" evidence="2">
    <location>
        <begin position="110"/>
        <end position="358"/>
    </location>
</feature>
<evidence type="ECO:0000313" key="3">
    <source>
        <dbReference type="EMBL" id="QEG42329.1"/>
    </source>
</evidence>
<dbReference type="Pfam" id="PF13360">
    <property type="entry name" value="PQQ_2"/>
    <property type="match status" value="1"/>
</dbReference>
<dbReference type="InterPro" id="IPR015943">
    <property type="entry name" value="WD40/YVTN_repeat-like_dom_sf"/>
</dbReference>
<dbReference type="RefSeq" id="WP_084426140.1">
    <property type="nucleotide sequence ID" value="NZ_CP042914.1"/>
</dbReference>
<gene>
    <name evidence="3" type="ORF">UC8_43630</name>
</gene>
<dbReference type="PANTHER" id="PTHR34512">
    <property type="entry name" value="CELL SURFACE PROTEIN"/>
    <property type="match status" value="1"/>
</dbReference>
<dbReference type="PANTHER" id="PTHR34512:SF30">
    <property type="entry name" value="OUTER MEMBRANE PROTEIN ASSEMBLY FACTOR BAMB"/>
    <property type="match status" value="1"/>
</dbReference>
<evidence type="ECO:0000256" key="1">
    <source>
        <dbReference type="SAM" id="SignalP"/>
    </source>
</evidence>
<dbReference type="InterPro" id="IPR018391">
    <property type="entry name" value="PQQ_b-propeller_rpt"/>
</dbReference>
<dbReference type="Proteomes" id="UP000325286">
    <property type="component" value="Chromosome"/>
</dbReference>
<protein>
    <submittedName>
        <fullName evidence="3">Outer membrane biogenesis protein BamB</fullName>
    </submittedName>
</protein>
<evidence type="ECO:0000313" key="4">
    <source>
        <dbReference type="Proteomes" id="UP000325286"/>
    </source>
</evidence>
<evidence type="ECO:0000259" key="2">
    <source>
        <dbReference type="Pfam" id="PF13360"/>
    </source>
</evidence>
<dbReference type="Gene3D" id="2.130.10.10">
    <property type="entry name" value="YVTN repeat-like/Quinoprotein amine dehydrogenase"/>
    <property type="match status" value="1"/>
</dbReference>
<accession>A0A5B9QWP3</accession>
<reference evidence="3 4" key="1">
    <citation type="submission" date="2019-08" db="EMBL/GenBank/DDBJ databases">
        <title>Deep-cultivation of Planctomycetes and their phenomic and genomic characterization uncovers novel biology.</title>
        <authorList>
            <person name="Wiegand S."/>
            <person name="Jogler M."/>
            <person name="Boedeker C."/>
            <person name="Pinto D."/>
            <person name="Vollmers J."/>
            <person name="Rivas-Marin E."/>
            <person name="Kohn T."/>
            <person name="Peeters S.H."/>
            <person name="Heuer A."/>
            <person name="Rast P."/>
            <person name="Oberbeckmann S."/>
            <person name="Bunk B."/>
            <person name="Jeske O."/>
            <person name="Meyerdierks A."/>
            <person name="Storesund J.E."/>
            <person name="Kallscheuer N."/>
            <person name="Luecker S."/>
            <person name="Lage O.M."/>
            <person name="Pohl T."/>
            <person name="Merkel B.J."/>
            <person name="Hornburger P."/>
            <person name="Mueller R.-W."/>
            <person name="Bruemmer F."/>
            <person name="Labrenz M."/>
            <person name="Spormann A.M."/>
            <person name="Op den Camp H."/>
            <person name="Overmann J."/>
            <person name="Amann R."/>
            <person name="Jetten M.S.M."/>
            <person name="Mascher T."/>
            <person name="Medema M.H."/>
            <person name="Devos D.P."/>
            <person name="Kaster A.-K."/>
            <person name="Ovreas L."/>
            <person name="Rohde M."/>
            <person name="Galperin M.Y."/>
            <person name="Jogler C."/>
        </authorList>
    </citation>
    <scope>NUCLEOTIDE SEQUENCE [LARGE SCALE GENOMIC DNA]</scope>
    <source>
        <strain evidence="3 4">UC8</strain>
    </source>
</reference>
<dbReference type="PROSITE" id="PS51257">
    <property type="entry name" value="PROKAR_LIPOPROTEIN"/>
    <property type="match status" value="1"/>
</dbReference>
<feature type="chain" id="PRO_5023080697" evidence="1">
    <location>
        <begin position="34"/>
        <end position="439"/>
    </location>
</feature>
<dbReference type="InterPro" id="IPR011047">
    <property type="entry name" value="Quinoprotein_ADH-like_sf"/>
</dbReference>
<keyword evidence="1" id="KW-0732">Signal</keyword>